<keyword evidence="2" id="KW-0949">S-adenosyl-L-methionine</keyword>
<sequence length="263" mass="29237">MDREMNDRDETIDQFHRGKFYLVQPRLSGHRSGMDAMLLASLVPSFFEGKVVDLGAGVGAAGLAVAARCLQAHVTLVERSAFMLSYAQKTLSLKQNEKLIHRVCLLDADVTLRGKARLKAGLINDTFDFAIMNPPFNNPVDRKTPDKQKSEAHVMPEAMFDHWLRSAAAIVKPGGYLGLIARPYSLIDILNAAKGRFGDVHIIPIQPRTETAAIRILFYAKRGSKGTLSVLPALIMHEDNSHNFSQRVDAINNGLRSLWEIFE</sequence>
<protein>
    <submittedName>
        <fullName evidence="4">Putative O-methyltransferase</fullName>
    </submittedName>
</protein>
<evidence type="ECO:0000259" key="3">
    <source>
        <dbReference type="Pfam" id="PF05175"/>
    </source>
</evidence>
<feature type="domain" description="Methyltransferase small" evidence="3">
    <location>
        <begin position="38"/>
        <end position="141"/>
    </location>
</feature>
<dbReference type="KEGG" id="banc:PU02_1263"/>
<dbReference type="InterPro" id="IPR050210">
    <property type="entry name" value="tRNA_Adenine-N(6)_MTase"/>
</dbReference>
<dbReference type="InterPro" id="IPR007848">
    <property type="entry name" value="Small_mtfrase_dom"/>
</dbReference>
<keyword evidence="4" id="KW-0808">Transferase</keyword>
<dbReference type="PROSITE" id="PS00092">
    <property type="entry name" value="N6_MTASE"/>
    <property type="match status" value="1"/>
</dbReference>
<gene>
    <name evidence="4" type="ORF">PU02_1263</name>
</gene>
<organism evidence="4 5">
    <name type="scientific">Bartonella ancashensis</name>
    <dbReference type="NCBI Taxonomy" id="1318743"/>
    <lineage>
        <taxon>Bacteria</taxon>
        <taxon>Pseudomonadati</taxon>
        <taxon>Pseudomonadota</taxon>
        <taxon>Alphaproteobacteria</taxon>
        <taxon>Hyphomicrobiales</taxon>
        <taxon>Bartonellaceae</taxon>
        <taxon>Bartonella</taxon>
    </lineage>
</organism>
<dbReference type="PATRIC" id="fig|1318743.3.peg.1279"/>
<evidence type="ECO:0000256" key="2">
    <source>
        <dbReference type="ARBA" id="ARBA00022691"/>
    </source>
</evidence>
<dbReference type="InterPro" id="IPR002052">
    <property type="entry name" value="DNA_methylase_N6_adenine_CS"/>
</dbReference>
<evidence type="ECO:0000313" key="5">
    <source>
        <dbReference type="Proteomes" id="UP000057213"/>
    </source>
</evidence>
<dbReference type="Gene3D" id="3.40.50.150">
    <property type="entry name" value="Vaccinia Virus protein VP39"/>
    <property type="match status" value="1"/>
</dbReference>
<dbReference type="InterPro" id="IPR029063">
    <property type="entry name" value="SAM-dependent_MTases_sf"/>
</dbReference>
<dbReference type="Proteomes" id="UP000057213">
    <property type="component" value="Chromosome"/>
</dbReference>
<dbReference type="RefSeq" id="WP_053944521.1">
    <property type="nucleotide sequence ID" value="NZ_CP010401.1"/>
</dbReference>
<proteinExistence type="predicted"/>
<name>A0A0M4LKN5_9HYPH</name>
<dbReference type="GO" id="GO:0008757">
    <property type="term" value="F:S-adenosylmethionine-dependent methyltransferase activity"/>
    <property type="evidence" value="ECO:0007669"/>
    <property type="project" value="UniProtKB-ARBA"/>
</dbReference>
<dbReference type="EMBL" id="CP010401">
    <property type="protein sequence ID" value="ALE04077.1"/>
    <property type="molecule type" value="Genomic_DNA"/>
</dbReference>
<dbReference type="GO" id="GO:0032259">
    <property type="term" value="P:methylation"/>
    <property type="evidence" value="ECO:0007669"/>
    <property type="project" value="UniProtKB-KW"/>
</dbReference>
<dbReference type="PANTHER" id="PTHR47739">
    <property type="entry name" value="TRNA1(VAL) (ADENINE(37)-N6)-METHYLTRANSFERASE"/>
    <property type="match status" value="1"/>
</dbReference>
<dbReference type="STRING" id="1318743.PU02_1263"/>
<dbReference type="PANTHER" id="PTHR47739:SF1">
    <property type="entry name" value="TRNA1(VAL) (ADENINE(37)-N6)-METHYLTRANSFERASE"/>
    <property type="match status" value="1"/>
</dbReference>
<dbReference type="GO" id="GO:0008170">
    <property type="term" value="F:N-methyltransferase activity"/>
    <property type="evidence" value="ECO:0007669"/>
    <property type="project" value="UniProtKB-ARBA"/>
</dbReference>
<dbReference type="GO" id="GO:0003676">
    <property type="term" value="F:nucleic acid binding"/>
    <property type="evidence" value="ECO:0007669"/>
    <property type="project" value="InterPro"/>
</dbReference>
<keyword evidence="5" id="KW-1185">Reference proteome</keyword>
<reference evidence="4 5" key="1">
    <citation type="journal article" date="2015" name="Genome Announc.">
        <title>Complete Genome Sequence of Bartonella ancashensis Strain 20.00, Isolated from the Blood of a Patient with Verruga Peruana.</title>
        <authorList>
            <person name="Hang J."/>
            <person name="Mullins K.E."/>
            <person name="Clifford R.J."/>
            <person name="Onmus-Leone F."/>
            <person name="Yang Y."/>
            <person name="Jiang J."/>
            <person name="Leguia M."/>
            <person name="Kasper M.R."/>
            <person name="Maguina C."/>
            <person name="Lesho E.P."/>
            <person name="Jarman R.G."/>
            <person name="Richards A.L."/>
            <person name="Blazes D."/>
        </authorList>
    </citation>
    <scope>NUCLEOTIDE SEQUENCE [LARGE SCALE GENOMIC DNA]</scope>
    <source>
        <strain evidence="4 5">20.00</strain>
    </source>
</reference>
<accession>A0A0M4LKN5</accession>
<dbReference type="SUPFAM" id="SSF53335">
    <property type="entry name" value="S-adenosyl-L-methionine-dependent methyltransferases"/>
    <property type="match status" value="1"/>
</dbReference>
<dbReference type="Pfam" id="PF05175">
    <property type="entry name" value="MTS"/>
    <property type="match status" value="1"/>
</dbReference>
<dbReference type="AlphaFoldDB" id="A0A0M4LKN5"/>
<dbReference type="OrthoDB" id="5489421at2"/>
<evidence type="ECO:0000256" key="1">
    <source>
        <dbReference type="ARBA" id="ARBA00022603"/>
    </source>
</evidence>
<keyword evidence="1 4" id="KW-0489">Methyltransferase</keyword>
<evidence type="ECO:0000313" key="4">
    <source>
        <dbReference type="EMBL" id="ALE04077.1"/>
    </source>
</evidence>